<dbReference type="GO" id="GO:0000272">
    <property type="term" value="P:polysaccharide catabolic process"/>
    <property type="evidence" value="ECO:0007669"/>
    <property type="project" value="UniProtKB-KW"/>
</dbReference>
<gene>
    <name evidence="13" type="ORF">BN1723_001784</name>
</gene>
<evidence type="ECO:0000256" key="11">
    <source>
        <dbReference type="SAM" id="Phobius"/>
    </source>
</evidence>
<evidence type="ECO:0000256" key="9">
    <source>
        <dbReference type="ARBA" id="ARBA00033442"/>
    </source>
</evidence>
<dbReference type="SUPFAM" id="SSF48264">
    <property type="entry name" value="Cytochrome P450"/>
    <property type="match status" value="1"/>
</dbReference>
<dbReference type="InterPro" id="IPR012341">
    <property type="entry name" value="6hp_glycosidase-like_sf"/>
</dbReference>
<dbReference type="Gene3D" id="1.10.630.10">
    <property type="entry name" value="Cytochrome P450"/>
    <property type="match status" value="1"/>
</dbReference>
<keyword evidence="11" id="KW-0812">Transmembrane</keyword>
<dbReference type="AlphaFoldDB" id="A0A0G4KNT0"/>
<dbReference type="InterPro" id="IPR013784">
    <property type="entry name" value="Carb-bd-like_fold"/>
</dbReference>
<keyword evidence="7" id="KW-0119">Carbohydrate metabolism</keyword>
<evidence type="ECO:0000313" key="13">
    <source>
        <dbReference type="EMBL" id="CRK11442.1"/>
    </source>
</evidence>
<dbReference type="SUPFAM" id="SSF48208">
    <property type="entry name" value="Six-hairpin glycosidases"/>
    <property type="match status" value="1"/>
</dbReference>
<feature type="transmembrane region" description="Helical" evidence="11">
    <location>
        <begin position="12"/>
        <end position="33"/>
    </location>
</feature>
<evidence type="ECO:0000256" key="10">
    <source>
        <dbReference type="ARBA" id="ARBA00033473"/>
    </source>
</evidence>
<evidence type="ECO:0000256" key="8">
    <source>
        <dbReference type="ARBA" id="ARBA00023326"/>
    </source>
</evidence>
<dbReference type="GO" id="GO:2001070">
    <property type="term" value="F:starch binding"/>
    <property type="evidence" value="ECO:0007669"/>
    <property type="project" value="InterPro"/>
</dbReference>
<dbReference type="GO" id="GO:0020037">
    <property type="term" value="F:heme binding"/>
    <property type="evidence" value="ECO:0007669"/>
    <property type="project" value="InterPro"/>
</dbReference>
<comment type="catalytic activity">
    <reaction evidence="1">
        <text>Hydrolysis of terminal (1-&gt;4)-linked alpha-D-glucose residues successively from non-reducing ends of the chains with release of beta-D-glucose.</text>
        <dbReference type="EC" id="3.2.1.3"/>
    </reaction>
</comment>
<dbReference type="GO" id="GO:0016705">
    <property type="term" value="F:oxidoreductase activity, acting on paired donors, with incorporation or reduction of molecular oxygen"/>
    <property type="evidence" value="ECO:0007669"/>
    <property type="project" value="InterPro"/>
</dbReference>
<reference evidence="14" key="1">
    <citation type="submission" date="2015-05" db="EMBL/GenBank/DDBJ databases">
        <authorList>
            <person name="Fogelqvist Johan"/>
        </authorList>
    </citation>
    <scope>NUCLEOTIDE SEQUENCE [LARGE SCALE GENOMIC DNA]</scope>
</reference>
<dbReference type="EMBL" id="CVQI01002224">
    <property type="protein sequence ID" value="CRK11442.1"/>
    <property type="molecule type" value="Genomic_DNA"/>
</dbReference>
<keyword evidence="8" id="KW-0624">Polysaccharide degradation</keyword>
<keyword evidence="5" id="KW-0479">Metal-binding</keyword>
<accession>A0A0G4KNT0</accession>
<evidence type="ECO:0000256" key="3">
    <source>
        <dbReference type="ARBA" id="ARBA00012593"/>
    </source>
</evidence>
<dbReference type="SMART" id="SM01065">
    <property type="entry name" value="CBM_2"/>
    <property type="match status" value="1"/>
</dbReference>
<comment type="similarity">
    <text evidence="2">Belongs to the glycosyl hydrolase 15 family.</text>
</comment>
<dbReference type="InterPro" id="IPR008928">
    <property type="entry name" value="6-hairpin_glycosidase_sf"/>
</dbReference>
<dbReference type="Pfam" id="PF00723">
    <property type="entry name" value="Glyco_hydro_15"/>
    <property type="match status" value="1"/>
</dbReference>
<dbReference type="InterPro" id="IPR050121">
    <property type="entry name" value="Cytochrome_P450_monoxygenase"/>
</dbReference>
<evidence type="ECO:0000256" key="7">
    <source>
        <dbReference type="ARBA" id="ARBA00023277"/>
    </source>
</evidence>
<sequence length="688" mass="75729">MAFSGTAVPGPHLLTLSLLVSAGMLLSLLAHVYRAWYRLRHIPGPRWAAFSKWWMLRNTLSGKMHLALKRACDEHGPVVRIGPNDLVTNDSEILRRMWAVRSPYRKGDFYDAIRLDPTRDNIISMRDDHAHNELRAKVAIGYSGKENEFLETAIDAQMLSLVRLIEERYVSTPGVFRPMDFASKMQYLTLDIITSLAFGECFGYLSQDKDVHNYIQITEESMPVMMTLSVLPSLAAIMQSPFFRRAMPSEHDRVGLGKFIAVAKKVVAERIASGKVQRDMLGSFLAHGLTPEEAEGEALVQVLAGSDTTATAMRMTMVYLMTTPTAYNALTKEVRDACDRNLLSVPVQDAEARRLPYLQATIREGLRVFPPVTGLMSVAVPRGGDVMHGMSIPEGTQIGWSAFGDIYYNGNPWYLITLGAGEFLFNAAHQWKAHGYITIDSTSLPFFQDLWPEAKVGTFKRPCSKNPKAPFNVIVEAANRYGDSFLSVAQKYTPADGSLAEQYNRDPPFEPQSARDLTWSYAAFVTAAARRAGEFPPTWVPAKLPIPSTCAASSARGTYTPATAAGAPDLGEVPCAALVTFRVDARTYYGEDIYVVGGAPSLGIWNVENAQPLTADAYTDARPLWAIDVDLDAAGETVTYQFVRRQNCGQGYIYETVNRTVDVPACGVTTPTVLEATWTGPVGTPGNC</sequence>
<feature type="domain" description="CBM20" evidence="12">
    <location>
        <begin position="571"/>
        <end position="680"/>
    </location>
</feature>
<dbReference type="Gene3D" id="2.60.40.10">
    <property type="entry name" value="Immunoglobulins"/>
    <property type="match status" value="1"/>
</dbReference>
<evidence type="ECO:0000259" key="12">
    <source>
        <dbReference type="PROSITE" id="PS51166"/>
    </source>
</evidence>
<dbReference type="PANTHER" id="PTHR24305">
    <property type="entry name" value="CYTOCHROME P450"/>
    <property type="match status" value="1"/>
</dbReference>
<keyword evidence="6" id="KW-0408">Iron</keyword>
<dbReference type="Pfam" id="PF00067">
    <property type="entry name" value="p450"/>
    <property type="match status" value="1"/>
</dbReference>
<dbReference type="GO" id="GO:0004339">
    <property type="term" value="F:glucan 1,4-alpha-glucosidase activity"/>
    <property type="evidence" value="ECO:0007669"/>
    <property type="project" value="UniProtKB-EC"/>
</dbReference>
<keyword evidence="11" id="KW-0472">Membrane</keyword>
<proteinExistence type="inferred from homology"/>
<dbReference type="SUPFAM" id="SSF49452">
    <property type="entry name" value="Starch-binding domain-like"/>
    <property type="match status" value="1"/>
</dbReference>
<evidence type="ECO:0000256" key="4">
    <source>
        <dbReference type="ARBA" id="ARBA00022617"/>
    </source>
</evidence>
<dbReference type="InterPro" id="IPR011613">
    <property type="entry name" value="GH15-like"/>
</dbReference>
<dbReference type="Proteomes" id="UP000045706">
    <property type="component" value="Unassembled WGS sequence"/>
</dbReference>
<name>A0A0G4KNT0_VERLO</name>
<evidence type="ECO:0000256" key="2">
    <source>
        <dbReference type="ARBA" id="ARBA00006188"/>
    </source>
</evidence>
<keyword evidence="4" id="KW-0349">Heme</keyword>
<dbReference type="Gene3D" id="1.50.10.10">
    <property type="match status" value="1"/>
</dbReference>
<evidence type="ECO:0000256" key="1">
    <source>
        <dbReference type="ARBA" id="ARBA00001863"/>
    </source>
</evidence>
<dbReference type="InterPro" id="IPR000165">
    <property type="entry name" value="Glucoamylase"/>
</dbReference>
<evidence type="ECO:0000256" key="6">
    <source>
        <dbReference type="ARBA" id="ARBA00023004"/>
    </source>
</evidence>
<evidence type="ECO:0000256" key="5">
    <source>
        <dbReference type="ARBA" id="ARBA00022723"/>
    </source>
</evidence>
<dbReference type="PANTHER" id="PTHR24305:SF168">
    <property type="entry name" value="P450, PUTATIVE (EUROFUNG)-RELATED"/>
    <property type="match status" value="1"/>
</dbReference>
<protein>
    <recommendedName>
        <fullName evidence="3">glucan 1,4-alpha-glucosidase</fullName>
        <ecNumber evidence="3">3.2.1.3</ecNumber>
    </recommendedName>
    <alternativeName>
        <fullName evidence="10">1,4-alpha-D-glucan glucohydrolase</fullName>
    </alternativeName>
    <alternativeName>
        <fullName evidence="9">Glucan 1,4-alpha-glucosidase</fullName>
    </alternativeName>
</protein>
<keyword evidence="11" id="KW-1133">Transmembrane helix</keyword>
<dbReference type="InterPro" id="IPR001128">
    <property type="entry name" value="Cyt_P450"/>
</dbReference>
<organism evidence="13 14">
    <name type="scientific">Verticillium longisporum</name>
    <name type="common">Verticillium dahliae var. longisporum</name>
    <dbReference type="NCBI Taxonomy" id="100787"/>
    <lineage>
        <taxon>Eukaryota</taxon>
        <taxon>Fungi</taxon>
        <taxon>Dikarya</taxon>
        <taxon>Ascomycota</taxon>
        <taxon>Pezizomycotina</taxon>
        <taxon>Sordariomycetes</taxon>
        <taxon>Hypocreomycetidae</taxon>
        <taxon>Glomerellales</taxon>
        <taxon>Plectosphaerellaceae</taxon>
        <taxon>Verticillium</taxon>
    </lineage>
</organism>
<evidence type="ECO:0000313" key="14">
    <source>
        <dbReference type="Proteomes" id="UP000045706"/>
    </source>
</evidence>
<dbReference type="InterPro" id="IPR002044">
    <property type="entry name" value="CBM20"/>
</dbReference>
<dbReference type="InterPro" id="IPR013783">
    <property type="entry name" value="Ig-like_fold"/>
</dbReference>
<dbReference type="GO" id="GO:0004497">
    <property type="term" value="F:monooxygenase activity"/>
    <property type="evidence" value="ECO:0007669"/>
    <property type="project" value="InterPro"/>
</dbReference>
<dbReference type="Pfam" id="PF00686">
    <property type="entry name" value="CBM_20"/>
    <property type="match status" value="1"/>
</dbReference>
<dbReference type="PROSITE" id="PS51166">
    <property type="entry name" value="CBM20"/>
    <property type="match status" value="1"/>
</dbReference>
<dbReference type="InterPro" id="IPR036396">
    <property type="entry name" value="Cyt_P450_sf"/>
</dbReference>
<dbReference type="PRINTS" id="PR00736">
    <property type="entry name" value="GLHYDRLASE15"/>
</dbReference>
<dbReference type="EC" id="3.2.1.3" evidence="3"/>
<dbReference type="GO" id="GO:0005506">
    <property type="term" value="F:iron ion binding"/>
    <property type="evidence" value="ECO:0007669"/>
    <property type="project" value="InterPro"/>
</dbReference>